<proteinExistence type="predicted"/>
<keyword evidence="1" id="KW-0812">Transmembrane</keyword>
<dbReference type="EMBL" id="FLRI01000049">
    <property type="protein sequence ID" value="SBT83154.1"/>
    <property type="molecule type" value="Genomic_DNA"/>
</dbReference>
<sequence>MEPESEDHTIFTDFLEYKKLESMITTDQVGIANDVFCYEVESKFGSNNNNKIFNFCKRFLQLCSSYYFMISHGMIKSKNTCGIINYLFNTELKLINGDDVLESEFYSSMTGESKKKINVTNCNFQLYRIQDKEYQKLKTLYELHNNFYNINNSISGFQQGGICKNICIYREKCAKIFNQNLVKCPVNNQSKFCNELEQFRQKYNDYRNCNTCSELTLLNPRPPEIKLEKSVDVESHVSDMQGDLHIQESLNYHSNTEKYTIITTTCVILGLFLMLFLFYMFTPLGRYLRTRIDKKKFLLNNFDEEDESLLPSCERQIIFSENTPYSISYLSV</sequence>
<accession>A0A1D3JBZ4</accession>
<evidence type="ECO:0000256" key="1">
    <source>
        <dbReference type="SAM" id="Phobius"/>
    </source>
</evidence>
<evidence type="ECO:0000313" key="2">
    <source>
        <dbReference type="EMBL" id="SBT83154.1"/>
    </source>
</evidence>
<dbReference type="VEuPathDB" id="PlasmoDB:PocGH01_00097200"/>
<dbReference type="Pfam" id="PF05795">
    <property type="entry name" value="Plasmodium_Vir"/>
    <property type="match status" value="1"/>
</dbReference>
<name>A0A1D3JBZ4_PLAOA</name>
<dbReference type="InterPro" id="IPR008780">
    <property type="entry name" value="Plasmodium_Vir"/>
</dbReference>
<dbReference type="Proteomes" id="UP000242942">
    <property type="component" value="Unassembled WGS sequence"/>
</dbReference>
<evidence type="ECO:0000313" key="3">
    <source>
        <dbReference type="Proteomes" id="UP000242942"/>
    </source>
</evidence>
<protein>
    <submittedName>
        <fullName evidence="2">PIR protein</fullName>
    </submittedName>
</protein>
<organism evidence="2 3">
    <name type="scientific">Plasmodium ovale</name>
    <name type="common">malaria parasite P. ovale</name>
    <dbReference type="NCBI Taxonomy" id="36330"/>
    <lineage>
        <taxon>Eukaryota</taxon>
        <taxon>Sar</taxon>
        <taxon>Alveolata</taxon>
        <taxon>Apicomplexa</taxon>
        <taxon>Aconoidasida</taxon>
        <taxon>Haemosporida</taxon>
        <taxon>Plasmodiidae</taxon>
        <taxon>Plasmodium</taxon>
        <taxon>Plasmodium (Plasmodium)</taxon>
    </lineage>
</organism>
<dbReference type="AlphaFoldDB" id="A0A1D3JBZ4"/>
<reference evidence="2 3" key="1">
    <citation type="submission" date="2016-06" db="EMBL/GenBank/DDBJ databases">
        <authorList>
            <consortium name="Pathogen Informatics"/>
        </authorList>
    </citation>
    <scope>NUCLEOTIDE SEQUENCE [LARGE SCALE GENOMIC DNA]</scope>
    <source>
        <strain evidence="2">PocGH01</strain>
    </source>
</reference>
<gene>
    <name evidence="2" type="primary">PocGH01_00097200</name>
    <name evidence="2" type="ORF">POCGH01_00097200</name>
</gene>
<dbReference type="VEuPathDB" id="PlasmoDB:POWCR01_000127400"/>
<keyword evidence="3" id="KW-1185">Reference proteome</keyword>
<keyword evidence="1" id="KW-0472">Membrane</keyword>
<feature type="transmembrane region" description="Helical" evidence="1">
    <location>
        <begin position="259"/>
        <end position="281"/>
    </location>
</feature>
<keyword evidence="1" id="KW-1133">Transmembrane helix</keyword>